<dbReference type="EMBL" id="JALKFT010000009">
    <property type="protein sequence ID" value="MCK9876449.1"/>
    <property type="molecule type" value="Genomic_DNA"/>
</dbReference>
<protein>
    <submittedName>
        <fullName evidence="1">Uncharacterized protein</fullName>
    </submittedName>
</protein>
<organism evidence="1 2">
    <name type="scientific">Frankia umida</name>
    <dbReference type="NCBI Taxonomy" id="573489"/>
    <lineage>
        <taxon>Bacteria</taxon>
        <taxon>Bacillati</taxon>
        <taxon>Actinomycetota</taxon>
        <taxon>Actinomycetes</taxon>
        <taxon>Frankiales</taxon>
        <taxon>Frankiaceae</taxon>
        <taxon>Frankia</taxon>
    </lineage>
</organism>
<accession>A0ABT0JY37</accession>
<dbReference type="Proteomes" id="UP001201873">
    <property type="component" value="Unassembled WGS sequence"/>
</dbReference>
<evidence type="ECO:0000313" key="1">
    <source>
        <dbReference type="EMBL" id="MCK9876449.1"/>
    </source>
</evidence>
<sequence length="51" mass="5554">MDKLVKYAAIAFLIFFVVTAPNSAASIIDRVFGWLQSWASGVSEFVSDTAL</sequence>
<keyword evidence="2" id="KW-1185">Reference proteome</keyword>
<evidence type="ECO:0000313" key="2">
    <source>
        <dbReference type="Proteomes" id="UP001201873"/>
    </source>
</evidence>
<name>A0ABT0JY37_9ACTN</name>
<proteinExistence type="predicted"/>
<gene>
    <name evidence="1" type="ORF">MXD59_11805</name>
</gene>
<comment type="caution">
    <text evidence="1">The sequence shown here is derived from an EMBL/GenBank/DDBJ whole genome shotgun (WGS) entry which is preliminary data.</text>
</comment>
<reference evidence="1 2" key="1">
    <citation type="submission" date="2022-04" db="EMBL/GenBank/DDBJ databases">
        <title>Genome diversity in the genus Frankia.</title>
        <authorList>
            <person name="Carlos-Shanley C."/>
            <person name="Hahn D."/>
        </authorList>
    </citation>
    <scope>NUCLEOTIDE SEQUENCE [LARGE SCALE GENOMIC DNA]</scope>
    <source>
        <strain evidence="1 2">Ag45/Mut15</strain>
    </source>
</reference>
<dbReference type="RefSeq" id="WP_248824707.1">
    <property type="nucleotide sequence ID" value="NZ_JALKFT010000009.1"/>
</dbReference>